<feature type="transmembrane region" description="Helical" evidence="6">
    <location>
        <begin position="170"/>
        <end position="190"/>
    </location>
</feature>
<organism evidence="8 9">
    <name type="scientific">Nonomuraea soli</name>
    <dbReference type="NCBI Taxonomy" id="1032476"/>
    <lineage>
        <taxon>Bacteria</taxon>
        <taxon>Bacillati</taxon>
        <taxon>Actinomycetota</taxon>
        <taxon>Actinomycetes</taxon>
        <taxon>Streptosporangiales</taxon>
        <taxon>Streptosporangiaceae</taxon>
        <taxon>Nonomuraea</taxon>
    </lineage>
</organism>
<dbReference type="Proteomes" id="UP000530928">
    <property type="component" value="Unassembled WGS sequence"/>
</dbReference>
<dbReference type="GO" id="GO:0022857">
    <property type="term" value="F:transmembrane transporter activity"/>
    <property type="evidence" value="ECO:0007669"/>
    <property type="project" value="InterPro"/>
</dbReference>
<dbReference type="InterPro" id="IPR020846">
    <property type="entry name" value="MFS_dom"/>
</dbReference>
<feature type="transmembrane region" description="Helical" evidence="6">
    <location>
        <begin position="271"/>
        <end position="291"/>
    </location>
</feature>
<keyword evidence="2 6" id="KW-0812">Transmembrane</keyword>
<reference evidence="8 9" key="1">
    <citation type="submission" date="2020-07" db="EMBL/GenBank/DDBJ databases">
        <title>Genomic Encyclopedia of Type Strains, Phase IV (KMG-IV): sequencing the most valuable type-strain genomes for metagenomic binning, comparative biology and taxonomic classification.</title>
        <authorList>
            <person name="Goeker M."/>
        </authorList>
    </citation>
    <scope>NUCLEOTIDE SEQUENCE [LARGE SCALE GENOMIC DNA]</scope>
    <source>
        <strain evidence="8 9">DSM 45533</strain>
    </source>
</reference>
<evidence type="ECO:0000259" key="7">
    <source>
        <dbReference type="PROSITE" id="PS50850"/>
    </source>
</evidence>
<dbReference type="RefSeq" id="WP_181612052.1">
    <property type="nucleotide sequence ID" value="NZ_BAABAM010000003.1"/>
</dbReference>
<gene>
    <name evidence="8" type="ORF">HNR30_004705</name>
</gene>
<keyword evidence="4 6" id="KW-0472">Membrane</keyword>
<feature type="transmembrane region" description="Helical" evidence="6">
    <location>
        <begin position="12"/>
        <end position="38"/>
    </location>
</feature>
<dbReference type="PROSITE" id="PS50850">
    <property type="entry name" value="MFS"/>
    <property type="match status" value="1"/>
</dbReference>
<dbReference type="EMBL" id="JACDUR010000004">
    <property type="protein sequence ID" value="MBA2893351.1"/>
    <property type="molecule type" value="Genomic_DNA"/>
</dbReference>
<feature type="transmembrane region" description="Helical" evidence="6">
    <location>
        <begin position="297"/>
        <end position="319"/>
    </location>
</feature>
<protein>
    <submittedName>
        <fullName evidence="8">MFS family permease</fullName>
    </submittedName>
</protein>
<feature type="transmembrane region" description="Helical" evidence="6">
    <location>
        <begin position="331"/>
        <end position="349"/>
    </location>
</feature>
<proteinExistence type="predicted"/>
<evidence type="ECO:0000256" key="5">
    <source>
        <dbReference type="SAM" id="MobiDB-lite"/>
    </source>
</evidence>
<feature type="domain" description="Major facilitator superfamily (MFS) profile" evidence="7">
    <location>
        <begin position="171"/>
        <end position="429"/>
    </location>
</feature>
<feature type="transmembrane region" description="Helical" evidence="6">
    <location>
        <begin position="361"/>
        <end position="379"/>
    </location>
</feature>
<dbReference type="PANTHER" id="PTHR23542:SF1">
    <property type="entry name" value="MAJOR FACILITATOR SUPERFAMILY (MFS) PROFILE DOMAIN-CONTAINING PROTEIN"/>
    <property type="match status" value="1"/>
</dbReference>
<evidence type="ECO:0000256" key="2">
    <source>
        <dbReference type="ARBA" id="ARBA00022692"/>
    </source>
</evidence>
<sequence>MKQYLDVLATPGAWRFLAPALLARLPYAMLQLGVLLLVEWSTGSYGAAGIAAAAAAVAQALVGPQTGKLADRFGQARVLLPQLFVHAVALGSLLFLAASSAAVPYLVLVAALAGASVPQVAAMVRARWSHTLSGSSRLGTAFAVESITDELTFTIAPMLLVALSTGFSPVVALLGALGLIVVGTVVFALVRQGAPEPMPVKVRASRGVLRARGVALLAAAFLATGAVFGAMQVGITAIAGAQAGTVYGTFSAASMAGGLLYGVIRWRVPLNVRLGGGLAILAAATTALSFADSTATLYGAAALAGVIIAPVVITGYTIIDSLVPAEVRTEAFTWLNGAIGLGIATGAAVAGQLVDRFGPDLAFVVPPLMTGLAAVLVFTRMRSLTAANTGDAANSGTAANTGDAANNDTAAITEDAGVRTPEQTGSPRG</sequence>
<feature type="compositionally biased region" description="Low complexity" evidence="5">
    <location>
        <begin position="389"/>
        <end position="411"/>
    </location>
</feature>
<evidence type="ECO:0000256" key="3">
    <source>
        <dbReference type="ARBA" id="ARBA00022989"/>
    </source>
</evidence>
<accession>A0A7W0HS68</accession>
<feature type="transmembrane region" description="Helical" evidence="6">
    <location>
        <begin position="44"/>
        <end position="62"/>
    </location>
</feature>
<evidence type="ECO:0000256" key="6">
    <source>
        <dbReference type="SAM" id="Phobius"/>
    </source>
</evidence>
<dbReference type="SUPFAM" id="SSF103473">
    <property type="entry name" value="MFS general substrate transporter"/>
    <property type="match status" value="1"/>
</dbReference>
<dbReference type="AlphaFoldDB" id="A0A7W0HS68"/>
<evidence type="ECO:0000313" key="8">
    <source>
        <dbReference type="EMBL" id="MBA2893351.1"/>
    </source>
</evidence>
<dbReference type="Gene3D" id="1.20.1250.20">
    <property type="entry name" value="MFS general substrate transporter like domains"/>
    <property type="match status" value="2"/>
</dbReference>
<feature type="region of interest" description="Disordered" evidence="5">
    <location>
        <begin position="389"/>
        <end position="429"/>
    </location>
</feature>
<feature type="transmembrane region" description="Helical" evidence="6">
    <location>
        <begin position="83"/>
        <end position="99"/>
    </location>
</feature>
<dbReference type="GO" id="GO:0005886">
    <property type="term" value="C:plasma membrane"/>
    <property type="evidence" value="ECO:0007669"/>
    <property type="project" value="UniProtKB-SubCell"/>
</dbReference>
<dbReference type="InterPro" id="IPR036259">
    <property type="entry name" value="MFS_trans_sf"/>
</dbReference>
<dbReference type="Pfam" id="PF07690">
    <property type="entry name" value="MFS_1"/>
    <property type="match status" value="1"/>
</dbReference>
<comment type="subcellular location">
    <subcellularLocation>
        <location evidence="1">Cell membrane</location>
        <topology evidence="1">Multi-pass membrane protein</topology>
    </subcellularLocation>
</comment>
<keyword evidence="3 6" id="KW-1133">Transmembrane helix</keyword>
<comment type="caution">
    <text evidence="8">The sequence shown here is derived from an EMBL/GenBank/DDBJ whole genome shotgun (WGS) entry which is preliminary data.</text>
</comment>
<feature type="transmembrane region" description="Helical" evidence="6">
    <location>
        <begin position="245"/>
        <end position="264"/>
    </location>
</feature>
<feature type="transmembrane region" description="Helical" evidence="6">
    <location>
        <begin position="105"/>
        <end position="126"/>
    </location>
</feature>
<dbReference type="PANTHER" id="PTHR23542">
    <property type="match status" value="1"/>
</dbReference>
<feature type="transmembrane region" description="Helical" evidence="6">
    <location>
        <begin position="211"/>
        <end position="239"/>
    </location>
</feature>
<evidence type="ECO:0000256" key="1">
    <source>
        <dbReference type="ARBA" id="ARBA00004651"/>
    </source>
</evidence>
<name>A0A7W0HS68_9ACTN</name>
<dbReference type="InterPro" id="IPR011701">
    <property type="entry name" value="MFS"/>
</dbReference>
<keyword evidence="9" id="KW-1185">Reference proteome</keyword>
<evidence type="ECO:0000256" key="4">
    <source>
        <dbReference type="ARBA" id="ARBA00023136"/>
    </source>
</evidence>
<evidence type="ECO:0000313" key="9">
    <source>
        <dbReference type="Proteomes" id="UP000530928"/>
    </source>
</evidence>